<dbReference type="Pfam" id="PF12670">
    <property type="entry name" value="DUF3792"/>
    <property type="match status" value="1"/>
</dbReference>
<keyword evidence="1" id="KW-0812">Transmembrane</keyword>
<dbReference type="STRING" id="1123349.SAMN02744037_01076"/>
<dbReference type="RefSeq" id="WP_072888017.1">
    <property type="nucleotide sequence ID" value="NZ_FRAE01000018.1"/>
</dbReference>
<feature type="transmembrane region" description="Helical" evidence="1">
    <location>
        <begin position="67"/>
        <end position="86"/>
    </location>
</feature>
<dbReference type="NCBIfam" id="TIGR04086">
    <property type="entry name" value="TIGR04086_membr"/>
    <property type="match status" value="1"/>
</dbReference>
<keyword evidence="1" id="KW-1133">Transmembrane helix</keyword>
<keyword evidence="3" id="KW-1185">Reference proteome</keyword>
<proteinExistence type="predicted"/>
<dbReference type="EMBL" id="FRAE01000018">
    <property type="protein sequence ID" value="SHJ87703.1"/>
    <property type="molecule type" value="Genomic_DNA"/>
</dbReference>
<accession>A0A1M6MWP4</accession>
<sequence>MSKATKLLKALGYSYFVTIVLILIYNLFLTYTPLKSSTIPIVTSLIITLGAACAGFYMAYKNSSKGFLYGILSGALYIFFIIIIYFLAQDNFKFEGNIIYKILLDIIAGGIGGIIGVNMKKD</sequence>
<name>A0A1M6MWP4_9FIRM</name>
<evidence type="ECO:0000256" key="1">
    <source>
        <dbReference type="SAM" id="Phobius"/>
    </source>
</evidence>
<keyword evidence="1" id="KW-0472">Membrane</keyword>
<dbReference type="AlphaFoldDB" id="A0A1M6MWP4"/>
<dbReference type="OrthoDB" id="1757833at2"/>
<feature type="transmembrane region" description="Helical" evidence="1">
    <location>
        <begin position="12"/>
        <end position="31"/>
    </location>
</feature>
<feature type="transmembrane region" description="Helical" evidence="1">
    <location>
        <begin position="37"/>
        <end position="60"/>
    </location>
</feature>
<protein>
    <submittedName>
        <fullName evidence="2">Putative membrane protein, TIGR04086 family</fullName>
    </submittedName>
</protein>
<dbReference type="Proteomes" id="UP000242497">
    <property type="component" value="Unassembled WGS sequence"/>
</dbReference>
<evidence type="ECO:0000313" key="2">
    <source>
        <dbReference type="EMBL" id="SHJ87703.1"/>
    </source>
</evidence>
<evidence type="ECO:0000313" key="3">
    <source>
        <dbReference type="Proteomes" id="UP000242497"/>
    </source>
</evidence>
<dbReference type="InterPro" id="IPR023804">
    <property type="entry name" value="DUF3792_TM"/>
</dbReference>
<organism evidence="2 3">
    <name type="scientific">Tepidibacter formicigenes DSM 15518</name>
    <dbReference type="NCBI Taxonomy" id="1123349"/>
    <lineage>
        <taxon>Bacteria</taxon>
        <taxon>Bacillati</taxon>
        <taxon>Bacillota</taxon>
        <taxon>Clostridia</taxon>
        <taxon>Peptostreptococcales</taxon>
        <taxon>Peptostreptococcaceae</taxon>
        <taxon>Tepidibacter</taxon>
    </lineage>
</organism>
<gene>
    <name evidence="2" type="ORF">SAMN02744037_01076</name>
</gene>
<feature type="transmembrane region" description="Helical" evidence="1">
    <location>
        <begin position="98"/>
        <end position="117"/>
    </location>
</feature>
<reference evidence="3" key="1">
    <citation type="submission" date="2016-11" db="EMBL/GenBank/DDBJ databases">
        <authorList>
            <person name="Varghese N."/>
            <person name="Submissions S."/>
        </authorList>
    </citation>
    <scope>NUCLEOTIDE SEQUENCE [LARGE SCALE GENOMIC DNA]</scope>
    <source>
        <strain evidence="3">DSM 15518</strain>
    </source>
</reference>